<dbReference type="OrthoDB" id="9780267at2"/>
<dbReference type="AlphaFoldDB" id="A0A653B6G7"/>
<proteinExistence type="predicted"/>
<accession>A0A653B6G7</accession>
<name>A0A653B6G7_ECTOL</name>
<dbReference type="EMBL" id="LR130779">
    <property type="protein sequence ID" value="VDN64248.1"/>
    <property type="molecule type" value="Genomic_DNA"/>
</dbReference>
<protein>
    <submittedName>
        <fullName evidence="1">Uncharacterized protein</fullName>
    </submittedName>
</protein>
<dbReference type="InterPro" id="IPR007462">
    <property type="entry name" value="COV1-like"/>
</dbReference>
<evidence type="ECO:0000313" key="1">
    <source>
        <dbReference type="EMBL" id="VDN64248.1"/>
    </source>
</evidence>
<gene>
    <name evidence="1" type="ORF">POT9AD_3273</name>
</gene>
<organism evidence="1">
    <name type="scientific">Ectopseudomonas oleovorans</name>
    <name type="common">Pseudomonas oleovorans</name>
    <dbReference type="NCBI Taxonomy" id="301"/>
    <lineage>
        <taxon>Bacteria</taxon>
        <taxon>Pseudomonadati</taxon>
        <taxon>Pseudomonadota</taxon>
        <taxon>Gammaproteobacteria</taxon>
        <taxon>Pseudomonadales</taxon>
        <taxon>Pseudomonadaceae</taxon>
        <taxon>Ectopseudomonas</taxon>
    </lineage>
</organism>
<sequence length="207" mass="22613">MKQALVFAGKCILAGLLLIIPVYLAIIVLLKGMQSTERLIHPLIHLLPEDLPAEQILSLLLVLTLCFLLGLAMRTTLGHRARVRLESTIIEKIPGYTLFRSLSHQLAGQDKDSIWKPALVEIHGSLAPAFIIEILDDSRFTIFVPSIPTPFAGATYVMDGARVHPVDIPSADAIKVISNWGSGTSRMLQAMEKSASIDTVAEAGRRQ</sequence>
<reference evidence="1" key="1">
    <citation type="submission" date="2018-11" db="EMBL/GenBank/DDBJ databases">
        <authorList>
            <consortium name="Genoscope - CEA"/>
            <person name="William W."/>
        </authorList>
    </citation>
    <scope>NUCLEOTIDE SEQUENCE [LARGE SCALE GENOMIC DNA]</scope>
    <source>
        <strain evidence="1">T9AD</strain>
    </source>
</reference>
<dbReference type="Pfam" id="PF04367">
    <property type="entry name" value="DUF502"/>
    <property type="match status" value="1"/>
</dbReference>